<protein>
    <recommendedName>
        <fullName evidence="2">Calpain catalytic domain-containing protein</fullName>
    </recommendedName>
</protein>
<dbReference type="Proteomes" id="UP000019131">
    <property type="component" value="Unassembled WGS sequence"/>
</dbReference>
<evidence type="ECO:0000256" key="1">
    <source>
        <dbReference type="PROSITE-ProRule" id="PRU00239"/>
    </source>
</evidence>
<gene>
    <name evidence="3" type="ORF">JCM10512_294</name>
</gene>
<feature type="domain" description="Calpain catalytic" evidence="2">
    <location>
        <begin position="30"/>
        <end position="183"/>
    </location>
</feature>
<dbReference type="SUPFAM" id="SSF54001">
    <property type="entry name" value="Cysteine proteinases"/>
    <property type="match status" value="1"/>
</dbReference>
<dbReference type="GO" id="GO:0004198">
    <property type="term" value="F:calcium-dependent cysteine-type endopeptidase activity"/>
    <property type="evidence" value="ECO:0007669"/>
    <property type="project" value="InterPro"/>
</dbReference>
<reference evidence="3 4" key="1">
    <citation type="journal article" date="2014" name="Genome Announc.">
        <title>Draft Genome Sequence of Bacteroides reticulotermitis Strain JCM 10512T, Isolated from the Gut of a Termite.</title>
        <authorList>
            <person name="Yuki M."/>
            <person name="Oshima K."/>
            <person name="Suda W."/>
            <person name="Sakamoto M."/>
            <person name="Iida T."/>
            <person name="Hattori M."/>
            <person name="Ohkuma M."/>
        </authorList>
    </citation>
    <scope>NUCLEOTIDE SEQUENCE [LARGE SCALE GENOMIC DNA]</scope>
    <source>
        <strain evidence="3 4">JCM 10512</strain>
    </source>
</reference>
<dbReference type="InterPro" id="IPR038765">
    <property type="entry name" value="Papain-like_cys_pep_sf"/>
</dbReference>
<evidence type="ECO:0000259" key="2">
    <source>
        <dbReference type="PROSITE" id="PS50203"/>
    </source>
</evidence>
<dbReference type="PROSITE" id="PS50203">
    <property type="entry name" value="CALPAIN_CAT"/>
    <property type="match status" value="1"/>
</dbReference>
<keyword evidence="4" id="KW-1185">Reference proteome</keyword>
<dbReference type="GO" id="GO:0006508">
    <property type="term" value="P:proteolysis"/>
    <property type="evidence" value="ECO:0007669"/>
    <property type="project" value="InterPro"/>
</dbReference>
<comment type="caution">
    <text evidence="1">Lacks conserved residue(s) required for the propagation of feature annotation.</text>
</comment>
<dbReference type="InterPro" id="IPR001300">
    <property type="entry name" value="Peptidase_C2_calpain_cat"/>
</dbReference>
<accession>W4UMD4</accession>
<sequence length="241" mass="26120">MAHYYPKFIKKIIKDNGNSTFTVSLYDPKGKEIEVGVSNMFVADGSKLGAVSGKNDQVTWATVLEKSLIKWKQIYAGTSDIGGIATEYAASIFTGNGNSFAFASGKLSAKELKRAVIVSLQQGKLVIGGFKDGDLPVENKYKTVNFHAYSFYPSSNDAVLFTMRNPWGMLPLVSGGYSNGKEDGLLNIKDDGVIPPNVDIRVMEPGAAKAYANAGNIEPYTPPSYLPAPMRVAEYLLRTGR</sequence>
<proteinExistence type="predicted"/>
<evidence type="ECO:0000313" key="4">
    <source>
        <dbReference type="Proteomes" id="UP000019131"/>
    </source>
</evidence>
<dbReference type="EMBL" id="BAIV01000002">
    <property type="protein sequence ID" value="GAE82111.1"/>
    <property type="molecule type" value="Genomic_DNA"/>
</dbReference>
<organism evidence="3 4">
    <name type="scientific">Bacteroides reticulotermitis JCM 10512</name>
    <dbReference type="NCBI Taxonomy" id="1445607"/>
    <lineage>
        <taxon>Bacteria</taxon>
        <taxon>Pseudomonadati</taxon>
        <taxon>Bacteroidota</taxon>
        <taxon>Bacteroidia</taxon>
        <taxon>Bacteroidales</taxon>
        <taxon>Bacteroidaceae</taxon>
        <taxon>Bacteroides</taxon>
    </lineage>
</organism>
<dbReference type="STRING" id="1445607.JCM10512_294"/>
<dbReference type="Pfam" id="PF00648">
    <property type="entry name" value="Peptidase_C2"/>
    <property type="match status" value="1"/>
</dbReference>
<name>W4UMD4_9BACE</name>
<dbReference type="AlphaFoldDB" id="W4UMD4"/>
<evidence type="ECO:0000313" key="3">
    <source>
        <dbReference type="EMBL" id="GAE82111.1"/>
    </source>
</evidence>
<comment type="caution">
    <text evidence="3">The sequence shown here is derived from an EMBL/GenBank/DDBJ whole genome shotgun (WGS) entry which is preliminary data.</text>
</comment>